<dbReference type="Pfam" id="PF10412">
    <property type="entry name" value="TrwB_AAD_bind"/>
    <property type="match status" value="1"/>
</dbReference>
<organism evidence="9 10">
    <name type="scientific">Pusillimonas minor</name>
    <dbReference type="NCBI Taxonomy" id="2697024"/>
    <lineage>
        <taxon>Bacteria</taxon>
        <taxon>Pseudomonadati</taxon>
        <taxon>Pseudomonadota</taxon>
        <taxon>Betaproteobacteria</taxon>
        <taxon>Burkholderiales</taxon>
        <taxon>Alcaligenaceae</taxon>
        <taxon>Pusillimonas</taxon>
    </lineage>
</organism>
<dbReference type="CDD" id="cd01127">
    <property type="entry name" value="TrwB_TraG_TraD_VirD4"/>
    <property type="match status" value="1"/>
</dbReference>
<sequence length="559" mass="62448">MSTLISPITRRRIAAFSLAIFPTVAWMTAATWASQMHWRDWNAHTFRHFLMLTPQYPLLYGALGVGLALSLVLILFIGRTARTEGFEGAAYKRFVRGTRTTSAKNLARQCEERGKMQINVGGIPMPTANENLHLLISGATGSGKSVLLRNMAASVLKRSQHDMARHLPSKTPARNDRMIVIDPNGDLLSKFWHPNDVILNPYDARSQGWSFFNEVRADYDWKRLARSMVPMSQDRNAEEWNDFGRLLLRETAKKLYELQGEEASIMDLFRLCTIEDPKVLKQFLEGTLAESLFVGSSEASKALSSARFVLSNKLSEHTGMKPGRFSIRDWLAKPDGGNLYINWREDMMSSMKPLVSSWADVFITSILSMPESAYRRWWLFIDELASLEALPSLEAGLTKGRKNGLRIVAGLQSTSQLEHIYGRTMATTIRASFRNLAVLGGSRTDPQTAKDMSESLGKHEVERPKFSISRSADNRNTSDNMERVTEDVVTAAQIQALPALTGYIALAGNYPITKVNLPFSAYTTATKTFEDWSNANRPSSIATTRPVKISVRPSAPSGQ</sequence>
<dbReference type="RefSeq" id="WP_185779747.1">
    <property type="nucleotide sequence ID" value="NZ_JACJUU010000006.1"/>
</dbReference>
<comment type="subcellular location">
    <subcellularLocation>
        <location evidence="1">Cell membrane</location>
        <topology evidence="1">Multi-pass membrane protein</topology>
    </subcellularLocation>
</comment>
<feature type="compositionally biased region" description="Basic and acidic residues" evidence="6">
    <location>
        <begin position="451"/>
        <end position="462"/>
    </location>
</feature>
<keyword evidence="5 7" id="KW-0472">Membrane</keyword>
<dbReference type="InterPro" id="IPR027417">
    <property type="entry name" value="P-loop_NTPase"/>
</dbReference>
<feature type="region of interest" description="Disordered" evidence="6">
    <location>
        <begin position="443"/>
        <end position="462"/>
    </location>
</feature>
<dbReference type="Gene3D" id="3.40.50.300">
    <property type="entry name" value="P-loop containing nucleotide triphosphate hydrolases"/>
    <property type="match status" value="2"/>
</dbReference>
<accession>A0A842HP29</accession>
<dbReference type="GO" id="GO:0003677">
    <property type="term" value="F:DNA binding"/>
    <property type="evidence" value="ECO:0007669"/>
    <property type="project" value="UniProtKB-KW"/>
</dbReference>
<dbReference type="EMBL" id="JACJUU010000006">
    <property type="protein sequence ID" value="MBC2770033.1"/>
    <property type="molecule type" value="Genomic_DNA"/>
</dbReference>
<dbReference type="AlphaFoldDB" id="A0A842HP29"/>
<evidence type="ECO:0000256" key="1">
    <source>
        <dbReference type="ARBA" id="ARBA00004651"/>
    </source>
</evidence>
<feature type="domain" description="Type IV secretion system coupling protein TraD DNA-binding" evidence="8">
    <location>
        <begin position="118"/>
        <end position="518"/>
    </location>
</feature>
<comment type="caution">
    <text evidence="9">The sequence shown here is derived from an EMBL/GenBank/DDBJ whole genome shotgun (WGS) entry which is preliminary data.</text>
</comment>
<evidence type="ECO:0000256" key="3">
    <source>
        <dbReference type="ARBA" id="ARBA00022692"/>
    </source>
</evidence>
<evidence type="ECO:0000259" key="8">
    <source>
        <dbReference type="Pfam" id="PF10412"/>
    </source>
</evidence>
<evidence type="ECO:0000256" key="6">
    <source>
        <dbReference type="SAM" id="MobiDB-lite"/>
    </source>
</evidence>
<dbReference type="SUPFAM" id="SSF52540">
    <property type="entry name" value="P-loop containing nucleoside triphosphate hydrolases"/>
    <property type="match status" value="1"/>
</dbReference>
<protein>
    <submittedName>
        <fullName evidence="9">Type IV secretion system DNA-binding domain-containing protein</fullName>
    </submittedName>
</protein>
<keyword evidence="4 7" id="KW-1133">Transmembrane helix</keyword>
<evidence type="ECO:0000313" key="9">
    <source>
        <dbReference type="EMBL" id="MBC2770033.1"/>
    </source>
</evidence>
<evidence type="ECO:0000256" key="5">
    <source>
        <dbReference type="ARBA" id="ARBA00023136"/>
    </source>
</evidence>
<dbReference type="PANTHER" id="PTHR37937:SF1">
    <property type="entry name" value="CONJUGATIVE TRANSFER: DNA TRANSPORT"/>
    <property type="match status" value="1"/>
</dbReference>
<evidence type="ECO:0000313" key="10">
    <source>
        <dbReference type="Proteomes" id="UP000545386"/>
    </source>
</evidence>
<proteinExistence type="predicted"/>
<reference evidence="9 10" key="1">
    <citation type="submission" date="2020-08" db="EMBL/GenBank/DDBJ databases">
        <title>Paraeoetvoesia sp. YC-7-48 draft genome sequence.</title>
        <authorList>
            <person name="Yao L."/>
        </authorList>
    </citation>
    <scope>NUCLEOTIDE SEQUENCE [LARGE SCALE GENOMIC DNA]</scope>
    <source>
        <strain evidence="10">YC-7-48</strain>
    </source>
</reference>
<evidence type="ECO:0000256" key="2">
    <source>
        <dbReference type="ARBA" id="ARBA00022475"/>
    </source>
</evidence>
<name>A0A842HP29_9BURK</name>
<keyword evidence="10" id="KW-1185">Reference proteome</keyword>
<keyword evidence="3 7" id="KW-0812">Transmembrane</keyword>
<evidence type="ECO:0000256" key="7">
    <source>
        <dbReference type="SAM" id="Phobius"/>
    </source>
</evidence>
<evidence type="ECO:0000256" key="4">
    <source>
        <dbReference type="ARBA" id="ARBA00022989"/>
    </source>
</evidence>
<dbReference type="InterPro" id="IPR051539">
    <property type="entry name" value="T4SS-coupling_protein"/>
</dbReference>
<dbReference type="Proteomes" id="UP000545386">
    <property type="component" value="Unassembled WGS sequence"/>
</dbReference>
<keyword evidence="9" id="KW-0238">DNA-binding</keyword>
<feature type="transmembrane region" description="Helical" evidence="7">
    <location>
        <begin position="57"/>
        <end position="77"/>
    </location>
</feature>
<gene>
    <name evidence="9" type="ORF">GTU67_08935</name>
</gene>
<keyword evidence="2" id="KW-1003">Cell membrane</keyword>
<dbReference type="GO" id="GO:0005886">
    <property type="term" value="C:plasma membrane"/>
    <property type="evidence" value="ECO:0007669"/>
    <property type="project" value="UniProtKB-SubCell"/>
</dbReference>
<dbReference type="PANTHER" id="PTHR37937">
    <property type="entry name" value="CONJUGATIVE TRANSFER: DNA TRANSPORT"/>
    <property type="match status" value="1"/>
</dbReference>
<dbReference type="InterPro" id="IPR019476">
    <property type="entry name" value="T4SS_TraD_DNA-bd"/>
</dbReference>